<gene>
    <name evidence="2" type="ORF">E4K66_14360</name>
</gene>
<evidence type="ECO:0000256" key="1">
    <source>
        <dbReference type="SAM" id="MobiDB-lite"/>
    </source>
</evidence>
<dbReference type="AlphaFoldDB" id="A0A4Y9L8A7"/>
<protein>
    <submittedName>
        <fullName evidence="2">Uncharacterized protein</fullName>
    </submittedName>
</protein>
<proteinExistence type="predicted"/>
<accession>A0A4Y9L8A7</accession>
<sequence>MTRRASRRRFPLSCPGRSAASRRRCAAEPGSMSPQCAVSPSGSRFCAATLAHCSAPGTRSGENENGAQRAPSKSSTSRDLT</sequence>
<feature type="compositionally biased region" description="Polar residues" evidence="1">
    <location>
        <begin position="63"/>
        <end position="81"/>
    </location>
</feature>
<comment type="caution">
    <text evidence="2">The sequence shown here is derived from an EMBL/GenBank/DDBJ whole genome shotgun (WGS) entry which is preliminary data.</text>
</comment>
<feature type="compositionally biased region" description="Basic residues" evidence="1">
    <location>
        <begin position="1"/>
        <end position="10"/>
    </location>
</feature>
<feature type="region of interest" description="Disordered" evidence="1">
    <location>
        <begin position="1"/>
        <end position="37"/>
    </location>
</feature>
<organism evidence="2 3">
    <name type="scientific">Bradyrhizobium frederickii</name>
    <dbReference type="NCBI Taxonomy" id="2560054"/>
    <lineage>
        <taxon>Bacteria</taxon>
        <taxon>Pseudomonadati</taxon>
        <taxon>Pseudomonadota</taxon>
        <taxon>Alphaproteobacteria</taxon>
        <taxon>Hyphomicrobiales</taxon>
        <taxon>Nitrobacteraceae</taxon>
        <taxon>Bradyrhizobium</taxon>
    </lineage>
</organism>
<name>A0A4Y9L8A7_9BRAD</name>
<evidence type="ECO:0000313" key="2">
    <source>
        <dbReference type="EMBL" id="TFV38574.1"/>
    </source>
</evidence>
<evidence type="ECO:0000313" key="3">
    <source>
        <dbReference type="Proteomes" id="UP000298225"/>
    </source>
</evidence>
<dbReference type="EMBL" id="SPQU01000006">
    <property type="protein sequence ID" value="TFV38574.1"/>
    <property type="molecule type" value="Genomic_DNA"/>
</dbReference>
<dbReference type="Proteomes" id="UP000298225">
    <property type="component" value="Unassembled WGS sequence"/>
</dbReference>
<feature type="region of interest" description="Disordered" evidence="1">
    <location>
        <begin position="56"/>
        <end position="81"/>
    </location>
</feature>
<reference evidence="2 3" key="1">
    <citation type="submission" date="2019-03" db="EMBL/GenBank/DDBJ databases">
        <title>Bradyrhizobium strains diversity isolated from Chamaecrista fasciculata.</title>
        <authorList>
            <person name="Urquiaga M.C.O."/>
            <person name="Hungria M."/>
            <person name="Delamuta J.R.M."/>
        </authorList>
    </citation>
    <scope>NUCLEOTIDE SEQUENCE [LARGE SCALE GENOMIC DNA]</scope>
    <source>
        <strain evidence="2 3">CNPSo 3424</strain>
    </source>
</reference>
<keyword evidence="3" id="KW-1185">Reference proteome</keyword>